<evidence type="ECO:0000313" key="9">
    <source>
        <dbReference type="Proteomes" id="UP001206483"/>
    </source>
</evidence>
<evidence type="ECO:0000256" key="2">
    <source>
        <dbReference type="ARBA" id="ARBA00022603"/>
    </source>
</evidence>
<evidence type="ECO:0000256" key="5">
    <source>
        <dbReference type="ARBA" id="ARBA00022747"/>
    </source>
</evidence>
<evidence type="ECO:0000256" key="7">
    <source>
        <dbReference type="SAM" id="MobiDB-lite"/>
    </source>
</evidence>
<accession>A0ABT1ITW3</accession>
<name>A0ABT1ITW3_9ACTN</name>
<dbReference type="Proteomes" id="UP001206483">
    <property type="component" value="Unassembled WGS sequence"/>
</dbReference>
<dbReference type="Gene3D" id="3.40.50.150">
    <property type="entry name" value="Vaccinia Virus protein VP39"/>
    <property type="match status" value="1"/>
</dbReference>
<dbReference type="SUPFAM" id="SSF53335">
    <property type="entry name" value="S-adenosyl-L-methionine-dependent methyltransferases"/>
    <property type="match status" value="1"/>
</dbReference>
<reference evidence="8 9" key="1">
    <citation type="submission" date="2022-06" db="EMBL/GenBank/DDBJ databases">
        <title>Sequencing the genomes of 1000 actinobacteria strains.</title>
        <authorList>
            <person name="Klenk H.-P."/>
        </authorList>
    </citation>
    <scope>NUCLEOTIDE SEQUENCE [LARGE SCALE GENOMIC DNA]</scope>
    <source>
        <strain evidence="8 9">DSM 41656</strain>
    </source>
</reference>
<proteinExistence type="inferred from homology"/>
<dbReference type="EMBL" id="JAMZDX010000002">
    <property type="protein sequence ID" value="MCP2308509.1"/>
    <property type="molecule type" value="Genomic_DNA"/>
</dbReference>
<keyword evidence="3 6" id="KW-0808">Transferase</keyword>
<protein>
    <recommendedName>
        <fullName evidence="1">DNA (cytosine-5-)-methyltransferase</fullName>
        <ecNumber evidence="1">2.1.1.37</ecNumber>
    </recommendedName>
</protein>
<evidence type="ECO:0000256" key="6">
    <source>
        <dbReference type="PROSITE-ProRule" id="PRU01016"/>
    </source>
</evidence>
<dbReference type="PRINTS" id="PR00105">
    <property type="entry name" value="C5METTRFRASE"/>
</dbReference>
<evidence type="ECO:0000256" key="4">
    <source>
        <dbReference type="ARBA" id="ARBA00022691"/>
    </source>
</evidence>
<keyword evidence="2 6" id="KW-0489">Methyltransferase</keyword>
<dbReference type="InterPro" id="IPR029063">
    <property type="entry name" value="SAM-dependent_MTases_sf"/>
</dbReference>
<keyword evidence="4 6" id="KW-0949">S-adenosyl-L-methionine</keyword>
<dbReference type="InterPro" id="IPR001525">
    <property type="entry name" value="C5_MeTfrase"/>
</dbReference>
<dbReference type="PROSITE" id="PS51679">
    <property type="entry name" value="SAM_MT_C5"/>
    <property type="match status" value="1"/>
</dbReference>
<evidence type="ECO:0000256" key="1">
    <source>
        <dbReference type="ARBA" id="ARBA00011975"/>
    </source>
</evidence>
<dbReference type="Gene3D" id="3.90.120.10">
    <property type="entry name" value="DNA Methylase, subunit A, domain 2"/>
    <property type="match status" value="2"/>
</dbReference>
<dbReference type="PANTHER" id="PTHR10629:SF52">
    <property type="entry name" value="DNA (CYTOSINE-5)-METHYLTRANSFERASE 1"/>
    <property type="match status" value="1"/>
</dbReference>
<gene>
    <name evidence="8" type="ORF">FHR36_001633</name>
</gene>
<keyword evidence="5" id="KW-0680">Restriction system</keyword>
<evidence type="ECO:0000256" key="3">
    <source>
        <dbReference type="ARBA" id="ARBA00022679"/>
    </source>
</evidence>
<dbReference type="InterPro" id="IPR050390">
    <property type="entry name" value="C5-Methyltransferase"/>
</dbReference>
<sequence>MSTVDEPGTAPRFSSIEICSGSGAQALGLEQAGFDPVLLIDNKADACRTIGQNRRRWKVLCEDLLAFDPSAHPQAYNVDLISGGLPRIKAAAAVRRDQDIAERELLRAAVRLVGTIRPKALLLENLPELVEKHEYAEDLDWIENLLAHLGYTLHRTVLNAAGFGVPQNRRSGFLVALAEPFQASFAWPRTDGLPTPTVGEALGASMAARGWPGAQRWAEQADRPAPALVGGSDRRGGADLGPTGSKRAWAALGINGNSLSDDFPPADFPVDAHPRLNIRQAAMIQCIPEDWIFFGRKTSVYRQIGHSMPPPLATAVGRSLATALSR</sequence>
<dbReference type="PANTHER" id="PTHR10629">
    <property type="entry name" value="CYTOSINE-SPECIFIC METHYLTRANSFERASE"/>
    <property type="match status" value="1"/>
</dbReference>
<dbReference type="Pfam" id="PF00145">
    <property type="entry name" value="DNA_methylase"/>
    <property type="match status" value="2"/>
</dbReference>
<comment type="similarity">
    <text evidence="6">Belongs to the class I-like SAM-binding methyltransferase superfamily. C5-methyltransferase family.</text>
</comment>
<keyword evidence="9" id="KW-1185">Reference proteome</keyword>
<dbReference type="GO" id="GO:0003886">
    <property type="term" value="F:DNA (cytosine-5-)-methyltransferase activity"/>
    <property type="evidence" value="ECO:0007669"/>
    <property type="project" value="UniProtKB-EC"/>
</dbReference>
<dbReference type="EC" id="2.1.1.37" evidence="1"/>
<evidence type="ECO:0000313" key="8">
    <source>
        <dbReference type="EMBL" id="MCP2308509.1"/>
    </source>
</evidence>
<comment type="caution">
    <text evidence="8">The sequence shown here is derived from an EMBL/GenBank/DDBJ whole genome shotgun (WGS) entry which is preliminary data.</text>
</comment>
<organism evidence="8 9">
    <name type="scientific">Kitasatospora paracochleata</name>
    <dbReference type="NCBI Taxonomy" id="58354"/>
    <lineage>
        <taxon>Bacteria</taxon>
        <taxon>Bacillati</taxon>
        <taxon>Actinomycetota</taxon>
        <taxon>Actinomycetes</taxon>
        <taxon>Kitasatosporales</taxon>
        <taxon>Streptomycetaceae</taxon>
        <taxon>Kitasatospora</taxon>
    </lineage>
</organism>
<comment type="caution">
    <text evidence="6">Lacks conserved residue(s) required for the propagation of feature annotation.</text>
</comment>
<dbReference type="GO" id="GO:0032259">
    <property type="term" value="P:methylation"/>
    <property type="evidence" value="ECO:0007669"/>
    <property type="project" value="UniProtKB-KW"/>
</dbReference>
<feature type="region of interest" description="Disordered" evidence="7">
    <location>
        <begin position="223"/>
        <end position="242"/>
    </location>
</feature>